<proteinExistence type="predicted"/>
<dbReference type="SUPFAM" id="SSF54593">
    <property type="entry name" value="Glyoxalase/Bleomycin resistance protein/Dihydroxybiphenyl dioxygenase"/>
    <property type="match status" value="2"/>
</dbReference>
<accession>A0ABU2NSG7</accession>
<dbReference type="InterPro" id="IPR029068">
    <property type="entry name" value="Glyas_Bleomycin-R_OHBP_Dase"/>
</dbReference>
<dbReference type="Gene3D" id="3.10.180.10">
    <property type="entry name" value="2,3-Dihydroxybiphenyl 1,2-Dioxygenase, domain 1"/>
    <property type="match status" value="2"/>
</dbReference>
<dbReference type="InterPro" id="IPR037523">
    <property type="entry name" value="VOC_core"/>
</dbReference>
<keyword evidence="3" id="KW-1185">Reference proteome</keyword>
<dbReference type="Proteomes" id="UP001183414">
    <property type="component" value="Unassembled WGS sequence"/>
</dbReference>
<dbReference type="CDD" id="cd07247">
    <property type="entry name" value="SgaA_N_like"/>
    <property type="match status" value="2"/>
</dbReference>
<dbReference type="InterPro" id="IPR004360">
    <property type="entry name" value="Glyas_Fos-R_dOase_dom"/>
</dbReference>
<gene>
    <name evidence="2" type="ORF">RM572_14290</name>
</gene>
<evidence type="ECO:0000313" key="2">
    <source>
        <dbReference type="EMBL" id="MDT0379931.1"/>
    </source>
</evidence>
<evidence type="ECO:0000259" key="1">
    <source>
        <dbReference type="PROSITE" id="PS51819"/>
    </source>
</evidence>
<dbReference type="PANTHER" id="PTHR33993:SF14">
    <property type="entry name" value="GB|AAF24581.1"/>
    <property type="match status" value="1"/>
</dbReference>
<dbReference type="PROSITE" id="PS51819">
    <property type="entry name" value="VOC"/>
    <property type="match status" value="2"/>
</dbReference>
<evidence type="ECO:0000313" key="3">
    <source>
        <dbReference type="Proteomes" id="UP001183414"/>
    </source>
</evidence>
<comment type="caution">
    <text evidence="2">The sequence shown here is derived from an EMBL/GenBank/DDBJ whole genome shotgun (WGS) entry which is preliminary data.</text>
</comment>
<name>A0ABU2NSG7_9ACTN</name>
<dbReference type="InterPro" id="IPR052164">
    <property type="entry name" value="Anthracycline_SecMetBiosynth"/>
</dbReference>
<dbReference type="PANTHER" id="PTHR33993">
    <property type="entry name" value="GLYOXALASE-RELATED"/>
    <property type="match status" value="1"/>
</dbReference>
<organism evidence="2 3">
    <name type="scientific">Streptomyces hazeniae</name>
    <dbReference type="NCBI Taxonomy" id="3075538"/>
    <lineage>
        <taxon>Bacteria</taxon>
        <taxon>Bacillati</taxon>
        <taxon>Actinomycetota</taxon>
        <taxon>Actinomycetes</taxon>
        <taxon>Kitasatosporales</taxon>
        <taxon>Streptomycetaceae</taxon>
        <taxon>Streptomyces</taxon>
    </lineage>
</organism>
<sequence length="285" mass="29569">MKITEPVLGAPCWAELGTPDVADAGRFYGGLFGWTPEEDASPEAGGYTMMLLDDDPVAAATPLYQTDQPVAWTMAVSVADADVVAERVRETGGAVLMEPMDVFDLGRFAVVADPGGAVFTLWQAGLFRGAARLDERGALCWVELATRDTVAARAFYTTALGWTATGGDAAGDAEGSNGGGPYGGYTQWGIGGRDFGGMVRMTDDRFPPGVPPHWLLYFAVDDVDASVAHALELGGGTTFPAVDVPGTGRVAGLTDPQGGAFALYTPESYRSAGRAASRGLTADGS</sequence>
<protein>
    <submittedName>
        <fullName evidence="2">VOC family protein</fullName>
    </submittedName>
</protein>
<dbReference type="EMBL" id="JAVREQ010000011">
    <property type="protein sequence ID" value="MDT0379931.1"/>
    <property type="molecule type" value="Genomic_DNA"/>
</dbReference>
<dbReference type="Pfam" id="PF00903">
    <property type="entry name" value="Glyoxalase"/>
    <property type="match status" value="2"/>
</dbReference>
<feature type="domain" description="VOC" evidence="1">
    <location>
        <begin position="138"/>
        <end position="266"/>
    </location>
</feature>
<dbReference type="RefSeq" id="WP_311673701.1">
    <property type="nucleotide sequence ID" value="NZ_JAVREQ010000011.1"/>
</dbReference>
<reference evidence="3" key="1">
    <citation type="submission" date="2023-07" db="EMBL/GenBank/DDBJ databases">
        <title>30 novel species of actinomycetes from the DSMZ collection.</title>
        <authorList>
            <person name="Nouioui I."/>
        </authorList>
    </citation>
    <scope>NUCLEOTIDE SEQUENCE [LARGE SCALE GENOMIC DNA]</scope>
    <source>
        <strain evidence="3">DSM 42041</strain>
    </source>
</reference>
<feature type="domain" description="VOC" evidence="1">
    <location>
        <begin position="10"/>
        <end position="124"/>
    </location>
</feature>